<evidence type="ECO:0000256" key="3">
    <source>
        <dbReference type="ARBA" id="ARBA00023163"/>
    </source>
</evidence>
<feature type="domain" description="HTH araC/xylS-type" evidence="4">
    <location>
        <begin position="38"/>
        <end position="124"/>
    </location>
</feature>
<dbReference type="RefSeq" id="WP_167489526.1">
    <property type="nucleotide sequence ID" value="NZ_CP046173.1"/>
</dbReference>
<sequence length="155" mass="17343">MVATDIALMTGSADAIEADSGAPELGDGTALPADSLVLQIRDYINRHLADRNLAPARIARAHGISVRCLYRLCADADLSLHQWIIVQRPCHVRRDLVNPRRRSIAAVAQRYGFRDASHLPTVSRHVRHDTTRMAGHRRRPRPGARRQLRTCAYVI</sequence>
<dbReference type="GO" id="GO:0043565">
    <property type="term" value="F:sequence-specific DNA binding"/>
    <property type="evidence" value="ECO:0007669"/>
    <property type="project" value="InterPro"/>
</dbReference>
<evidence type="ECO:0000256" key="1">
    <source>
        <dbReference type="ARBA" id="ARBA00023015"/>
    </source>
</evidence>
<dbReference type="PANTHER" id="PTHR46796:SF6">
    <property type="entry name" value="ARAC SUBFAMILY"/>
    <property type="match status" value="1"/>
</dbReference>
<organism evidence="5 6">
    <name type="scientific">Nocardia terpenica</name>
    <dbReference type="NCBI Taxonomy" id="455432"/>
    <lineage>
        <taxon>Bacteria</taxon>
        <taxon>Bacillati</taxon>
        <taxon>Actinomycetota</taxon>
        <taxon>Actinomycetes</taxon>
        <taxon>Mycobacteriales</taxon>
        <taxon>Nocardiaceae</taxon>
        <taxon>Nocardia</taxon>
    </lineage>
</organism>
<dbReference type="PANTHER" id="PTHR46796">
    <property type="entry name" value="HTH-TYPE TRANSCRIPTIONAL ACTIVATOR RHAS-RELATED"/>
    <property type="match status" value="1"/>
</dbReference>
<keyword evidence="2" id="KW-0238">DNA-binding</keyword>
<dbReference type="Gene3D" id="1.10.10.60">
    <property type="entry name" value="Homeodomain-like"/>
    <property type="match status" value="1"/>
</dbReference>
<dbReference type="GO" id="GO:0003700">
    <property type="term" value="F:DNA-binding transcription factor activity"/>
    <property type="evidence" value="ECO:0007669"/>
    <property type="project" value="InterPro"/>
</dbReference>
<dbReference type="Proteomes" id="UP000500953">
    <property type="component" value="Chromosome"/>
</dbReference>
<dbReference type="PROSITE" id="PS01124">
    <property type="entry name" value="HTH_ARAC_FAMILY_2"/>
    <property type="match status" value="1"/>
</dbReference>
<protein>
    <submittedName>
        <fullName evidence="5">Helix-turn-helix domain-containing protein</fullName>
    </submittedName>
</protein>
<dbReference type="EMBL" id="CP046173">
    <property type="protein sequence ID" value="QIS22115.1"/>
    <property type="molecule type" value="Genomic_DNA"/>
</dbReference>
<dbReference type="AlphaFoldDB" id="A0A6G9Z947"/>
<name>A0A6G9Z947_9NOCA</name>
<dbReference type="InterPro" id="IPR018060">
    <property type="entry name" value="HTH_AraC"/>
</dbReference>
<dbReference type="InterPro" id="IPR050204">
    <property type="entry name" value="AraC_XylS_family_regulators"/>
</dbReference>
<keyword evidence="1" id="KW-0805">Transcription regulation</keyword>
<dbReference type="SMART" id="SM00342">
    <property type="entry name" value="HTH_ARAC"/>
    <property type="match status" value="1"/>
</dbReference>
<evidence type="ECO:0000256" key="2">
    <source>
        <dbReference type="ARBA" id="ARBA00023125"/>
    </source>
</evidence>
<evidence type="ECO:0000259" key="4">
    <source>
        <dbReference type="PROSITE" id="PS01124"/>
    </source>
</evidence>
<dbReference type="Pfam" id="PF12833">
    <property type="entry name" value="HTH_18"/>
    <property type="match status" value="1"/>
</dbReference>
<gene>
    <name evidence="5" type="ORF">F6W96_30985</name>
</gene>
<evidence type="ECO:0000313" key="6">
    <source>
        <dbReference type="Proteomes" id="UP000500953"/>
    </source>
</evidence>
<accession>A0A6G9Z947</accession>
<reference evidence="5 6" key="1">
    <citation type="journal article" date="2019" name="ACS Chem. Biol.">
        <title>Identification and Mobilization of a Cryptic Antibiotic Biosynthesis Gene Locus from a Human-Pathogenic Nocardia Isolate.</title>
        <authorList>
            <person name="Herisse M."/>
            <person name="Ishida K."/>
            <person name="Porter J.L."/>
            <person name="Howden B."/>
            <person name="Hertweck C."/>
            <person name="Stinear T.P."/>
            <person name="Pidot S.J."/>
        </authorList>
    </citation>
    <scope>NUCLEOTIDE SEQUENCE [LARGE SCALE GENOMIC DNA]</scope>
    <source>
        <strain evidence="5 6">AUSMDU00012715</strain>
    </source>
</reference>
<proteinExistence type="predicted"/>
<evidence type="ECO:0000313" key="5">
    <source>
        <dbReference type="EMBL" id="QIS22115.1"/>
    </source>
</evidence>
<keyword evidence="3" id="KW-0804">Transcription</keyword>